<dbReference type="Proteomes" id="UP000507470">
    <property type="component" value="Unassembled WGS sequence"/>
</dbReference>
<dbReference type="EC" id="3.6.4.13" evidence="5"/>
<proteinExistence type="predicted"/>
<dbReference type="SUPFAM" id="SSF48726">
    <property type="entry name" value="Immunoglobulin"/>
    <property type="match status" value="1"/>
</dbReference>
<dbReference type="InterPro" id="IPR038557">
    <property type="entry name" value="RLR_C_sf"/>
</dbReference>
<reference evidence="5 6" key="1">
    <citation type="submission" date="2020-06" db="EMBL/GenBank/DDBJ databases">
        <authorList>
            <person name="Li R."/>
            <person name="Bekaert M."/>
        </authorList>
    </citation>
    <scope>NUCLEOTIDE SEQUENCE [LARGE SCALE GENOMIC DNA]</scope>
    <source>
        <strain evidence="6">wild</strain>
    </source>
</reference>
<dbReference type="GO" id="GO:0005737">
    <property type="term" value="C:cytoplasm"/>
    <property type="evidence" value="ECO:0007669"/>
    <property type="project" value="TreeGrafter"/>
</dbReference>
<dbReference type="PROSITE" id="PS51192">
    <property type="entry name" value="HELICASE_ATP_BIND_1"/>
    <property type="match status" value="1"/>
</dbReference>
<dbReference type="PANTHER" id="PTHR14074:SF16">
    <property type="entry name" value="ANTIVIRAL INNATE IMMUNE RESPONSE RECEPTOR RIG-I"/>
    <property type="match status" value="1"/>
</dbReference>
<feature type="domain" description="RLR CTR" evidence="4">
    <location>
        <begin position="513"/>
        <end position="642"/>
    </location>
</feature>
<dbReference type="InterPro" id="IPR036179">
    <property type="entry name" value="Ig-like_dom_sf"/>
</dbReference>
<keyword evidence="6" id="KW-1185">Reference proteome</keyword>
<dbReference type="InterPro" id="IPR006935">
    <property type="entry name" value="Helicase/UvrB_N"/>
</dbReference>
<dbReference type="Gene3D" id="2.60.40.10">
    <property type="entry name" value="Immunoglobulins"/>
    <property type="match status" value="1"/>
</dbReference>
<organism evidence="5 6">
    <name type="scientific">Mytilus coruscus</name>
    <name type="common">Sea mussel</name>
    <dbReference type="NCBI Taxonomy" id="42192"/>
    <lineage>
        <taxon>Eukaryota</taxon>
        <taxon>Metazoa</taxon>
        <taxon>Spiralia</taxon>
        <taxon>Lophotrochozoa</taxon>
        <taxon>Mollusca</taxon>
        <taxon>Bivalvia</taxon>
        <taxon>Autobranchia</taxon>
        <taxon>Pteriomorphia</taxon>
        <taxon>Mytilida</taxon>
        <taxon>Mytiloidea</taxon>
        <taxon>Mytilidae</taxon>
        <taxon>Mytilinae</taxon>
        <taxon>Mytilus</taxon>
    </lineage>
</organism>
<dbReference type="PROSITE" id="PS51789">
    <property type="entry name" value="RLR_CTR"/>
    <property type="match status" value="1"/>
</dbReference>
<dbReference type="SMART" id="SM00409">
    <property type="entry name" value="IG"/>
    <property type="match status" value="1"/>
</dbReference>
<accession>A0A6J8EDQ0</accession>
<dbReference type="InterPro" id="IPR021673">
    <property type="entry name" value="RLR_CTR"/>
</dbReference>
<dbReference type="Pfam" id="PF04851">
    <property type="entry name" value="ResIII"/>
    <property type="match status" value="1"/>
</dbReference>
<dbReference type="InterPro" id="IPR013098">
    <property type="entry name" value="Ig_I-set"/>
</dbReference>
<dbReference type="AlphaFoldDB" id="A0A6J8EDQ0"/>
<dbReference type="InterPro" id="IPR051363">
    <property type="entry name" value="RLR_Helicase"/>
</dbReference>
<dbReference type="GO" id="GO:0016787">
    <property type="term" value="F:hydrolase activity"/>
    <property type="evidence" value="ECO:0007669"/>
    <property type="project" value="UniProtKB-KW"/>
</dbReference>
<dbReference type="Gene3D" id="3.40.50.300">
    <property type="entry name" value="P-loop containing nucleotide triphosphate hydrolases"/>
    <property type="match status" value="1"/>
</dbReference>
<protein>
    <submittedName>
        <fullName evidence="5">DDX58</fullName>
        <ecNumber evidence="5">3.6.4.13</ecNumber>
    </submittedName>
</protein>
<dbReference type="EMBL" id="CACVKT020008950">
    <property type="protein sequence ID" value="CAC5418804.1"/>
    <property type="molecule type" value="Genomic_DNA"/>
</dbReference>
<name>A0A6J8EDQ0_MYTCO</name>
<dbReference type="SMART" id="SM00487">
    <property type="entry name" value="DEXDc"/>
    <property type="match status" value="1"/>
</dbReference>
<dbReference type="Gene3D" id="2.170.150.30">
    <property type="entry name" value="RIG-I-like receptor, C-terminal regulatory domain"/>
    <property type="match status" value="1"/>
</dbReference>
<dbReference type="InterPro" id="IPR007110">
    <property type="entry name" value="Ig-like_dom"/>
</dbReference>
<evidence type="ECO:0000259" key="3">
    <source>
        <dbReference type="PROSITE" id="PS51192"/>
    </source>
</evidence>
<dbReference type="InterPro" id="IPR013783">
    <property type="entry name" value="Ig-like_fold"/>
</dbReference>
<dbReference type="InterPro" id="IPR003599">
    <property type="entry name" value="Ig_sub"/>
</dbReference>
<dbReference type="OrthoDB" id="416741at2759"/>
<evidence type="ECO:0000259" key="2">
    <source>
        <dbReference type="PROSITE" id="PS50835"/>
    </source>
</evidence>
<dbReference type="InterPro" id="IPR014001">
    <property type="entry name" value="Helicase_ATP-bd"/>
</dbReference>
<sequence>MSQELSAYDSVVSEKDGDNSSSREAQAAVVVFREPFEDKVCFEGETVSLECIIEGGMKPWPCKWYKGDKIVSSDNIRDESKDQTYKLTILNATNEDEGVYTLMIRNEKKDVQLKVIERQEGCVHLRNYQLELATIALRGENTIICAESGAGKTIVSYHVIERHLLNNPRGKVVFISRTNILQEQQYERACDTFSTPHFQGTINIWKAEDDDSDDFKMEIQKANLIFSTPKSLCNHLMDATAVHVSIRTFTLIILDECHHAYGKSVYNELMSYYRMAKYGEEMDCLPQIVGLTSSPGINKVKDLTSAKGHLKQIMANLDVSKLSIVKRYKEELLRYTSIAAKVILVYKIRQHEPVKHILLQAMAYVESKMNSRIDVFAEIREIGRKIEGENDIQAIIEIIESEYQRLEEDSGFIICVMTRAAAKAVAERLPGYLRCTNLTGLHKSVEEGGTVGKNKGRDSIVGTSTDFETENKNIQQQYLMAQAIEEISKLNIVSDIAIAEKSIFETEEIERMAAKNKKRKGLFSVHCKYCGVVITDGNLMRHVNKKWYIVCDKEVLTRVDRITIPTKKQKEFDGFRMLEKAYGSECGHNWDSIFMYKESEFIALAQDYVKIFDRQAGKFIDCRKWSNLVFKIKHMSDDDLQNYKK</sequence>
<dbReference type="GO" id="GO:0005524">
    <property type="term" value="F:ATP binding"/>
    <property type="evidence" value="ECO:0007669"/>
    <property type="project" value="InterPro"/>
</dbReference>
<evidence type="ECO:0000313" key="6">
    <source>
        <dbReference type="Proteomes" id="UP000507470"/>
    </source>
</evidence>
<evidence type="ECO:0000256" key="1">
    <source>
        <dbReference type="SAM" id="MobiDB-lite"/>
    </source>
</evidence>
<evidence type="ECO:0000259" key="4">
    <source>
        <dbReference type="PROSITE" id="PS51789"/>
    </source>
</evidence>
<dbReference type="PANTHER" id="PTHR14074">
    <property type="entry name" value="HELICASE WITH DEATH DOMAIN-RELATED"/>
    <property type="match status" value="1"/>
</dbReference>
<dbReference type="GO" id="GO:0003724">
    <property type="term" value="F:RNA helicase activity"/>
    <property type="evidence" value="ECO:0007669"/>
    <property type="project" value="UniProtKB-EC"/>
</dbReference>
<dbReference type="InterPro" id="IPR027417">
    <property type="entry name" value="P-loop_NTPase"/>
</dbReference>
<keyword evidence="5" id="KW-0378">Hydrolase</keyword>
<dbReference type="Pfam" id="PF07679">
    <property type="entry name" value="I-set"/>
    <property type="match status" value="1"/>
</dbReference>
<dbReference type="SUPFAM" id="SSF52540">
    <property type="entry name" value="P-loop containing nucleoside triphosphate hydrolases"/>
    <property type="match status" value="1"/>
</dbReference>
<dbReference type="GO" id="GO:0003677">
    <property type="term" value="F:DNA binding"/>
    <property type="evidence" value="ECO:0007669"/>
    <property type="project" value="InterPro"/>
</dbReference>
<gene>
    <name evidence="5" type="ORF">MCOR_51215</name>
</gene>
<dbReference type="Pfam" id="PF11648">
    <property type="entry name" value="RIG-I_C-RD"/>
    <property type="match status" value="1"/>
</dbReference>
<dbReference type="PROSITE" id="PS50835">
    <property type="entry name" value="IG_LIKE"/>
    <property type="match status" value="1"/>
</dbReference>
<feature type="domain" description="Helicase ATP-binding" evidence="3">
    <location>
        <begin position="133"/>
        <end position="313"/>
    </location>
</feature>
<feature type="region of interest" description="Disordered" evidence="1">
    <location>
        <begin position="1"/>
        <end position="20"/>
    </location>
</feature>
<feature type="domain" description="Ig-like" evidence="2">
    <location>
        <begin position="43"/>
        <end position="112"/>
    </location>
</feature>
<evidence type="ECO:0000313" key="5">
    <source>
        <dbReference type="EMBL" id="CAC5418804.1"/>
    </source>
</evidence>